<dbReference type="AlphaFoldDB" id="A0A8X6LK75"/>
<proteinExistence type="predicted"/>
<dbReference type="Proteomes" id="UP000887116">
    <property type="component" value="Unassembled WGS sequence"/>
</dbReference>
<name>A0A8X6LK75_TRICU</name>
<evidence type="ECO:0008006" key="4">
    <source>
        <dbReference type="Google" id="ProtNLM"/>
    </source>
</evidence>
<feature type="chain" id="PRO_5036469133" description="Secreted protein" evidence="1">
    <location>
        <begin position="18"/>
        <end position="81"/>
    </location>
</feature>
<feature type="signal peptide" evidence="1">
    <location>
        <begin position="1"/>
        <end position="17"/>
    </location>
</feature>
<accession>A0A8X6LK75</accession>
<organism evidence="2 3">
    <name type="scientific">Trichonephila clavata</name>
    <name type="common">Joro spider</name>
    <name type="synonym">Nephila clavata</name>
    <dbReference type="NCBI Taxonomy" id="2740835"/>
    <lineage>
        <taxon>Eukaryota</taxon>
        <taxon>Metazoa</taxon>
        <taxon>Ecdysozoa</taxon>
        <taxon>Arthropoda</taxon>
        <taxon>Chelicerata</taxon>
        <taxon>Arachnida</taxon>
        <taxon>Araneae</taxon>
        <taxon>Araneomorphae</taxon>
        <taxon>Entelegynae</taxon>
        <taxon>Araneoidea</taxon>
        <taxon>Nephilidae</taxon>
        <taxon>Trichonephila</taxon>
    </lineage>
</organism>
<keyword evidence="3" id="KW-1185">Reference proteome</keyword>
<reference evidence="2" key="1">
    <citation type="submission" date="2020-07" db="EMBL/GenBank/DDBJ databases">
        <title>Multicomponent nature underlies the extraordinary mechanical properties of spider dragline silk.</title>
        <authorList>
            <person name="Kono N."/>
            <person name="Nakamura H."/>
            <person name="Mori M."/>
            <person name="Yoshida Y."/>
            <person name="Ohtoshi R."/>
            <person name="Malay A.D."/>
            <person name="Moran D.A.P."/>
            <person name="Tomita M."/>
            <person name="Numata K."/>
            <person name="Arakawa K."/>
        </authorList>
    </citation>
    <scope>NUCLEOTIDE SEQUENCE</scope>
</reference>
<evidence type="ECO:0000313" key="3">
    <source>
        <dbReference type="Proteomes" id="UP000887116"/>
    </source>
</evidence>
<comment type="caution">
    <text evidence="2">The sequence shown here is derived from an EMBL/GenBank/DDBJ whole genome shotgun (WGS) entry which is preliminary data.</text>
</comment>
<evidence type="ECO:0000256" key="1">
    <source>
        <dbReference type="SAM" id="SignalP"/>
    </source>
</evidence>
<evidence type="ECO:0000313" key="2">
    <source>
        <dbReference type="EMBL" id="GFR12850.1"/>
    </source>
</evidence>
<sequence length="81" mass="9058">MCVTALSLFLTVAPIRIRVHSPTPRSVPVASSSTDEMTFSEIPPLCLRLHSPTRVSNVISNFHERFDRSLESLDEILMDSC</sequence>
<dbReference type="EMBL" id="BMAO01026843">
    <property type="protein sequence ID" value="GFR12850.1"/>
    <property type="molecule type" value="Genomic_DNA"/>
</dbReference>
<keyword evidence="1" id="KW-0732">Signal</keyword>
<gene>
    <name evidence="2" type="ORF">TNCT_591701</name>
</gene>
<protein>
    <recommendedName>
        <fullName evidence="4">Secreted protein</fullName>
    </recommendedName>
</protein>